<name>A0ABY7A1D7_9PSED</name>
<dbReference type="InterPro" id="IPR004843">
    <property type="entry name" value="Calcineurin-like_PHP"/>
</dbReference>
<protein>
    <submittedName>
        <fullName evidence="2">Metallophosphoesterase</fullName>
    </submittedName>
</protein>
<dbReference type="Pfam" id="PF00149">
    <property type="entry name" value="Metallophos"/>
    <property type="match status" value="1"/>
</dbReference>
<dbReference type="PANTHER" id="PTHR42850">
    <property type="entry name" value="METALLOPHOSPHOESTERASE"/>
    <property type="match status" value="1"/>
</dbReference>
<proteinExistence type="predicted"/>
<evidence type="ECO:0000313" key="3">
    <source>
        <dbReference type="Proteomes" id="UP001163624"/>
    </source>
</evidence>
<dbReference type="PROSITE" id="PS00125">
    <property type="entry name" value="SER_THR_PHOSPHATASE"/>
    <property type="match status" value="1"/>
</dbReference>
<dbReference type="InterPro" id="IPR006186">
    <property type="entry name" value="Ser/Thr-sp_prot-phosphatase"/>
</dbReference>
<reference evidence="2" key="1">
    <citation type="submission" date="2022-11" db="EMBL/GenBank/DDBJ databases">
        <title>Pseudomonas triclosanedens sp. nov., a triclosan degrader isolated from activated sludge.</title>
        <authorList>
            <person name="Yin Y."/>
            <person name="Lu Z."/>
        </authorList>
    </citation>
    <scope>NUCLEOTIDE SEQUENCE</scope>
    <source>
        <strain evidence="2">ZM23</strain>
    </source>
</reference>
<dbReference type="RefSeq" id="WP_254469935.1">
    <property type="nucleotide sequence ID" value="NZ_CP113432.1"/>
</dbReference>
<feature type="domain" description="Serine/threonine specific protein phosphatases" evidence="1">
    <location>
        <begin position="78"/>
        <end position="83"/>
    </location>
</feature>
<organism evidence="2 3">
    <name type="scientific">Pseudomonas triclosanedens</name>
    <dbReference type="NCBI Taxonomy" id="2961893"/>
    <lineage>
        <taxon>Bacteria</taxon>
        <taxon>Pseudomonadati</taxon>
        <taxon>Pseudomonadota</taxon>
        <taxon>Gammaproteobacteria</taxon>
        <taxon>Pseudomonadales</taxon>
        <taxon>Pseudomonadaceae</taxon>
        <taxon>Pseudomonas</taxon>
    </lineage>
</organism>
<dbReference type="Gene3D" id="3.60.21.10">
    <property type="match status" value="1"/>
</dbReference>
<keyword evidence="3" id="KW-1185">Reference proteome</keyword>
<gene>
    <name evidence="2" type="ORF">OU419_01355</name>
</gene>
<sequence length="245" mass="26952">MNSLLPERTLQRFARNLRGRDFVVGDVHGHFELIERLLARVGFDEGVDRLFAAGDLVDRGPYSPRVVDWLQRPWFHSVRGNHEQLVIDVVLAGDDRDLHFRNGGQWLYQLPQDERERIARSLLDLPLAIEVEIGEGRRVGIVHAEAPVSPAFPDWDSGMAALAGEMGGAARKSAAALAMWARTRIEGEDDAEVPGLARLYVGHTAQVSVRRLGNTHYIDTGSGYSDGCLSLVDIVTGAVETAAAH</sequence>
<accession>A0ABY7A1D7</accession>
<evidence type="ECO:0000259" key="1">
    <source>
        <dbReference type="PROSITE" id="PS00125"/>
    </source>
</evidence>
<dbReference type="SUPFAM" id="SSF56300">
    <property type="entry name" value="Metallo-dependent phosphatases"/>
    <property type="match status" value="1"/>
</dbReference>
<dbReference type="InterPro" id="IPR029052">
    <property type="entry name" value="Metallo-depent_PP-like"/>
</dbReference>
<dbReference type="EMBL" id="CP113432">
    <property type="protein sequence ID" value="WAI49944.1"/>
    <property type="molecule type" value="Genomic_DNA"/>
</dbReference>
<evidence type="ECO:0000313" key="2">
    <source>
        <dbReference type="EMBL" id="WAI49944.1"/>
    </source>
</evidence>
<dbReference type="Proteomes" id="UP001163624">
    <property type="component" value="Chromosome"/>
</dbReference>
<dbReference type="InterPro" id="IPR050126">
    <property type="entry name" value="Ap4A_hydrolase"/>
</dbReference>